<name>A0A5C5RSB7_9ACTN</name>
<dbReference type="Proteomes" id="UP000319792">
    <property type="component" value="Unassembled WGS sequence"/>
</dbReference>
<dbReference type="GO" id="GO:0015833">
    <property type="term" value="P:peptide transport"/>
    <property type="evidence" value="ECO:0007669"/>
    <property type="project" value="TreeGrafter"/>
</dbReference>
<dbReference type="GO" id="GO:0043190">
    <property type="term" value="C:ATP-binding cassette (ABC) transporter complex"/>
    <property type="evidence" value="ECO:0007669"/>
    <property type="project" value="InterPro"/>
</dbReference>
<accession>A0A5C5RSB7</accession>
<dbReference type="PROSITE" id="PS51318">
    <property type="entry name" value="TAT"/>
    <property type="match status" value="1"/>
</dbReference>
<protein>
    <submittedName>
        <fullName evidence="3">ABC transporter substrate-binding protein</fullName>
    </submittedName>
</protein>
<organism evidence="3 4">
    <name type="scientific">Tsukamurella sputi</name>
    <dbReference type="NCBI Taxonomy" id="2591848"/>
    <lineage>
        <taxon>Bacteria</taxon>
        <taxon>Bacillati</taxon>
        <taxon>Actinomycetota</taxon>
        <taxon>Actinomycetes</taxon>
        <taxon>Mycobacteriales</taxon>
        <taxon>Tsukamurellaceae</taxon>
        <taxon>Tsukamurella</taxon>
    </lineage>
</organism>
<keyword evidence="4" id="KW-1185">Reference proteome</keyword>
<dbReference type="PANTHER" id="PTHR30290">
    <property type="entry name" value="PERIPLASMIC BINDING COMPONENT OF ABC TRANSPORTER"/>
    <property type="match status" value="1"/>
</dbReference>
<dbReference type="EMBL" id="VIGV01000002">
    <property type="protein sequence ID" value="TWS25151.1"/>
    <property type="molecule type" value="Genomic_DNA"/>
</dbReference>
<dbReference type="PROSITE" id="PS51257">
    <property type="entry name" value="PROKAR_LIPOPROTEIN"/>
    <property type="match status" value="1"/>
</dbReference>
<feature type="compositionally biased region" description="Polar residues" evidence="1">
    <location>
        <begin position="58"/>
        <end position="67"/>
    </location>
</feature>
<dbReference type="InterPro" id="IPR006311">
    <property type="entry name" value="TAT_signal"/>
</dbReference>
<dbReference type="CDD" id="cd08503">
    <property type="entry name" value="PBP2_NikA_DppA_OppA_like_17"/>
    <property type="match status" value="1"/>
</dbReference>
<evidence type="ECO:0000256" key="1">
    <source>
        <dbReference type="SAM" id="MobiDB-lite"/>
    </source>
</evidence>
<dbReference type="GO" id="GO:1904680">
    <property type="term" value="F:peptide transmembrane transporter activity"/>
    <property type="evidence" value="ECO:0007669"/>
    <property type="project" value="TreeGrafter"/>
</dbReference>
<dbReference type="InterPro" id="IPR030678">
    <property type="entry name" value="Peptide/Ni-bd"/>
</dbReference>
<comment type="caution">
    <text evidence="3">The sequence shown here is derived from an EMBL/GenBank/DDBJ whole genome shotgun (WGS) entry which is preliminary data.</text>
</comment>
<dbReference type="Pfam" id="PF00496">
    <property type="entry name" value="SBP_bac_5"/>
    <property type="match status" value="1"/>
</dbReference>
<dbReference type="Gene3D" id="3.40.190.10">
    <property type="entry name" value="Periplasmic binding protein-like II"/>
    <property type="match status" value="1"/>
</dbReference>
<dbReference type="InterPro" id="IPR039424">
    <property type="entry name" value="SBP_5"/>
</dbReference>
<feature type="compositionally biased region" description="Gly residues" evidence="1">
    <location>
        <begin position="31"/>
        <end position="43"/>
    </location>
</feature>
<gene>
    <name evidence="3" type="ORF">FK268_08025</name>
</gene>
<reference evidence="3 4" key="1">
    <citation type="submission" date="2019-06" db="EMBL/GenBank/DDBJ databases">
        <authorList>
            <person name="Teng J.L.L."/>
            <person name="Lee H.H."/>
            <person name="Lau S.K.P."/>
            <person name="Woo P.C.Y."/>
        </authorList>
    </citation>
    <scope>NUCLEOTIDE SEQUENCE [LARGE SCALE GENOMIC DNA]</scope>
    <source>
        <strain evidence="3 4">HKU70</strain>
    </source>
</reference>
<evidence type="ECO:0000313" key="3">
    <source>
        <dbReference type="EMBL" id="TWS25151.1"/>
    </source>
</evidence>
<sequence length="513" mass="54907">MPTVDRRGFLIGSAGVAALAALAACGRNGGSDGAGDGGGGTPRRGGTLRVGALGKPGATQQDPHQNLSNDSDFLIMSLVYDALTVPTKDKNVAPRLAKSWEQSADGRTWTFTVADGARFHDGSPVTAEDVVWSLQRIAGDKTIAFKVPVPADQVKVVDGSRFSLTSPQPNSQIPLLVRLVTFVMKKGTAPSDWQGSGPFRMETYSAGRARLVRNDSWHGGAPYLDAIEVIPFASAEAMSNAIQSGGIDLASAVGAVAGRTAETNGELAVIRRANDSVMPIIMRTASGPFADPKVREAMRLIADRRQLVQSVLSGYGAVGNDVLGTGDPFYDRSLPQRTRNIDRAKQLLAEAKFDTGRSYDFFTIDEATGQVDSAKLFAKQAADAGVTIEVTVQDSTTFYDNTWGKADLYNMTWGTNDSVVFFADKVLKKDAKNNETGWNDAAFEQAYTDLLAARDEAAQRTASTAMQRAEYDRSGYLVWGVVDGVDVATTRVRGLPTAPGFGRMQLEKVWLSS</sequence>
<dbReference type="AlphaFoldDB" id="A0A5C5RSB7"/>
<dbReference type="RefSeq" id="WP_146432893.1">
    <property type="nucleotide sequence ID" value="NZ_VIGV01000002.1"/>
</dbReference>
<evidence type="ECO:0000313" key="4">
    <source>
        <dbReference type="Proteomes" id="UP000319792"/>
    </source>
</evidence>
<dbReference type="GO" id="GO:0042597">
    <property type="term" value="C:periplasmic space"/>
    <property type="evidence" value="ECO:0007669"/>
    <property type="project" value="UniProtKB-ARBA"/>
</dbReference>
<dbReference type="SUPFAM" id="SSF53850">
    <property type="entry name" value="Periplasmic binding protein-like II"/>
    <property type="match status" value="1"/>
</dbReference>
<reference evidence="3 4" key="2">
    <citation type="submission" date="2019-08" db="EMBL/GenBank/DDBJ databases">
        <title>Tsukamurella conjunctivitidis sp. nov., Tsukamurella assacharolytica sp. nov. and Tsukamurella sputae sp. nov. isolated from patients with conjunctivitis, bacteraemia (lymphoma) and respiratory infection (sputum) in Hong Kong.</title>
        <authorList>
            <person name="Fok K.M.N."/>
            <person name="Fong J.Y.H."/>
        </authorList>
    </citation>
    <scope>NUCLEOTIDE SEQUENCE [LARGE SCALE GENOMIC DNA]</scope>
    <source>
        <strain evidence="3 4">HKU70</strain>
    </source>
</reference>
<evidence type="ECO:0000259" key="2">
    <source>
        <dbReference type="Pfam" id="PF00496"/>
    </source>
</evidence>
<dbReference type="OrthoDB" id="9046151at2"/>
<feature type="domain" description="Solute-binding protein family 5" evidence="2">
    <location>
        <begin position="92"/>
        <end position="417"/>
    </location>
</feature>
<dbReference type="Gene3D" id="3.10.105.10">
    <property type="entry name" value="Dipeptide-binding Protein, Domain 3"/>
    <property type="match status" value="1"/>
</dbReference>
<feature type="region of interest" description="Disordered" evidence="1">
    <location>
        <begin position="31"/>
        <end position="67"/>
    </location>
</feature>
<dbReference type="PIRSF" id="PIRSF002741">
    <property type="entry name" value="MppA"/>
    <property type="match status" value="1"/>
</dbReference>
<proteinExistence type="predicted"/>
<dbReference type="InterPro" id="IPR000914">
    <property type="entry name" value="SBP_5_dom"/>
</dbReference>